<proteinExistence type="predicted"/>
<protein>
    <submittedName>
        <fullName evidence="1">Uncharacterized protein</fullName>
    </submittedName>
</protein>
<dbReference type="Proteomes" id="UP001187192">
    <property type="component" value="Unassembled WGS sequence"/>
</dbReference>
<evidence type="ECO:0000313" key="1">
    <source>
        <dbReference type="EMBL" id="GMN75777.1"/>
    </source>
</evidence>
<reference evidence="1" key="1">
    <citation type="submission" date="2023-07" db="EMBL/GenBank/DDBJ databases">
        <title>draft genome sequence of fig (Ficus carica).</title>
        <authorList>
            <person name="Takahashi T."/>
            <person name="Nishimura K."/>
        </authorList>
    </citation>
    <scope>NUCLEOTIDE SEQUENCE</scope>
</reference>
<gene>
    <name evidence="1" type="ORF">TIFTF001_056486</name>
</gene>
<name>A0AA88EIU7_FICCA</name>
<dbReference type="EMBL" id="BTGU01020913">
    <property type="protein sequence ID" value="GMN75777.1"/>
    <property type="molecule type" value="Genomic_DNA"/>
</dbReference>
<evidence type="ECO:0000313" key="2">
    <source>
        <dbReference type="Proteomes" id="UP001187192"/>
    </source>
</evidence>
<accession>A0AA88EIU7</accession>
<organism evidence="1 2">
    <name type="scientific">Ficus carica</name>
    <name type="common">Common fig</name>
    <dbReference type="NCBI Taxonomy" id="3494"/>
    <lineage>
        <taxon>Eukaryota</taxon>
        <taxon>Viridiplantae</taxon>
        <taxon>Streptophyta</taxon>
        <taxon>Embryophyta</taxon>
        <taxon>Tracheophyta</taxon>
        <taxon>Spermatophyta</taxon>
        <taxon>Magnoliopsida</taxon>
        <taxon>eudicotyledons</taxon>
        <taxon>Gunneridae</taxon>
        <taxon>Pentapetalae</taxon>
        <taxon>rosids</taxon>
        <taxon>fabids</taxon>
        <taxon>Rosales</taxon>
        <taxon>Moraceae</taxon>
        <taxon>Ficeae</taxon>
        <taxon>Ficus</taxon>
    </lineage>
</organism>
<dbReference type="AlphaFoldDB" id="A0AA88EIU7"/>
<keyword evidence="2" id="KW-1185">Reference proteome</keyword>
<sequence>MELDNLLKEEHGYACSEKHRSTFGANFGVFSQLDELTVFDYIVFGP</sequence>
<comment type="caution">
    <text evidence="1">The sequence shown here is derived from an EMBL/GenBank/DDBJ whole genome shotgun (WGS) entry which is preliminary data.</text>
</comment>